<dbReference type="Gene3D" id="3.40.50.300">
    <property type="entry name" value="P-loop containing nucleotide triphosphate hydrolases"/>
    <property type="match status" value="1"/>
</dbReference>
<dbReference type="GO" id="GO:0016887">
    <property type="term" value="F:ATP hydrolysis activity"/>
    <property type="evidence" value="ECO:0007669"/>
    <property type="project" value="InterPro"/>
</dbReference>
<dbReference type="PANTHER" id="PTHR42711">
    <property type="entry name" value="ABC TRANSPORTER ATP-BINDING PROTEIN"/>
    <property type="match status" value="1"/>
</dbReference>
<dbReference type="InterPro" id="IPR003593">
    <property type="entry name" value="AAA+_ATPase"/>
</dbReference>
<evidence type="ECO:0000313" key="7">
    <source>
        <dbReference type="Proteomes" id="UP000005707"/>
    </source>
</evidence>
<gene>
    <name evidence="6" type="primary">natA</name>
    <name evidence="6" type="ORF">HLPCO_001312</name>
</gene>
<keyword evidence="3" id="KW-0547">Nucleotide-binding</keyword>
<dbReference type="EMBL" id="AFNU02000004">
    <property type="protein sequence ID" value="ERJ12326.1"/>
    <property type="molecule type" value="Genomic_DNA"/>
</dbReference>
<evidence type="ECO:0000256" key="1">
    <source>
        <dbReference type="ARBA" id="ARBA00005417"/>
    </source>
</evidence>
<organism evidence="6 7">
    <name type="scientific">Haloplasma contractile SSD-17B</name>
    <dbReference type="NCBI Taxonomy" id="1033810"/>
    <lineage>
        <taxon>Bacteria</taxon>
        <taxon>Bacillati</taxon>
        <taxon>Mycoplasmatota</taxon>
        <taxon>Mollicutes</taxon>
        <taxon>Haloplasmatales</taxon>
        <taxon>Haloplasmataceae</taxon>
        <taxon>Haloplasma</taxon>
    </lineage>
</organism>
<dbReference type="AlphaFoldDB" id="U2EC03"/>
<dbReference type="Pfam" id="PF00005">
    <property type="entry name" value="ABC_tran"/>
    <property type="match status" value="1"/>
</dbReference>
<dbReference type="InterPro" id="IPR027417">
    <property type="entry name" value="P-loop_NTPase"/>
</dbReference>
<dbReference type="InterPro" id="IPR050763">
    <property type="entry name" value="ABC_transporter_ATP-binding"/>
</dbReference>
<keyword evidence="7" id="KW-1185">Reference proteome</keyword>
<dbReference type="FunCoup" id="U2EC03">
    <property type="interactions" value="237"/>
</dbReference>
<proteinExistence type="inferred from homology"/>
<accession>U2EC03</accession>
<dbReference type="InParanoid" id="U2EC03"/>
<evidence type="ECO:0000256" key="3">
    <source>
        <dbReference type="ARBA" id="ARBA00022741"/>
    </source>
</evidence>
<comment type="caution">
    <text evidence="6">The sequence shown here is derived from an EMBL/GenBank/DDBJ whole genome shotgun (WGS) entry which is preliminary data.</text>
</comment>
<evidence type="ECO:0000313" key="6">
    <source>
        <dbReference type="EMBL" id="ERJ12326.1"/>
    </source>
</evidence>
<sequence length="262" mass="29421">MLKVKGLTKEFKLSKKQMKLEHTTDSRKIAVDDISFDVKPGEIFGLLGPNGAGKTTALRCISTLIKPNSGDILVDGDVSVVKEEDKARSYLSFLTNELKLEDHFTPNYIFNYFAKLYGLNDKEIEERKEILFKKFGVDKFKEVKISQLSTGMKQKISIAVSLSHNPPIIIFDEPTNGLDILTARTVTDYLEELRNEGKTIIISTHIMSVASKLCDRIGILIDGKIRTIGSLDEILKEQEAIDLEDAFFKIYKRVKADEGGTV</sequence>
<reference evidence="6 7" key="2">
    <citation type="journal article" date="2013" name="PLoS ONE">
        <title>INDIGO - INtegrated Data Warehouse of MIcrobial GenOmes with Examples from the Red Sea Extremophiles.</title>
        <authorList>
            <person name="Alam I."/>
            <person name="Antunes A."/>
            <person name="Kamau A.A."/>
            <person name="Ba Alawi W."/>
            <person name="Kalkatawi M."/>
            <person name="Stingl U."/>
            <person name="Bajic V.B."/>
        </authorList>
    </citation>
    <scope>NUCLEOTIDE SEQUENCE [LARGE SCALE GENOMIC DNA]</scope>
    <source>
        <strain evidence="6 7">SSD-17B</strain>
    </source>
</reference>
<dbReference type="SMART" id="SM00382">
    <property type="entry name" value="AAA"/>
    <property type="match status" value="1"/>
</dbReference>
<dbReference type="GO" id="GO:0005524">
    <property type="term" value="F:ATP binding"/>
    <property type="evidence" value="ECO:0007669"/>
    <property type="project" value="UniProtKB-KW"/>
</dbReference>
<dbReference type="PROSITE" id="PS50893">
    <property type="entry name" value="ABC_TRANSPORTER_2"/>
    <property type="match status" value="1"/>
</dbReference>
<dbReference type="Proteomes" id="UP000005707">
    <property type="component" value="Unassembled WGS sequence"/>
</dbReference>
<evidence type="ECO:0000256" key="4">
    <source>
        <dbReference type="ARBA" id="ARBA00022840"/>
    </source>
</evidence>
<dbReference type="STRING" id="1033810.HLPCO_001312"/>
<name>U2EC03_9MOLU</name>
<dbReference type="RefSeq" id="WP_008825097.1">
    <property type="nucleotide sequence ID" value="NZ_AFNU02000004.1"/>
</dbReference>
<dbReference type="SUPFAM" id="SSF52540">
    <property type="entry name" value="P-loop containing nucleoside triphosphate hydrolases"/>
    <property type="match status" value="1"/>
</dbReference>
<keyword evidence="2" id="KW-0813">Transport</keyword>
<evidence type="ECO:0000256" key="2">
    <source>
        <dbReference type="ARBA" id="ARBA00022448"/>
    </source>
</evidence>
<dbReference type="PANTHER" id="PTHR42711:SF5">
    <property type="entry name" value="ABC TRANSPORTER ATP-BINDING PROTEIN NATA"/>
    <property type="match status" value="1"/>
</dbReference>
<dbReference type="OrthoDB" id="9779029at2"/>
<keyword evidence="4 6" id="KW-0067">ATP-binding</keyword>
<feature type="domain" description="ABC transporter" evidence="5">
    <location>
        <begin position="2"/>
        <end position="247"/>
    </location>
</feature>
<dbReference type="eggNOG" id="COG4555">
    <property type="taxonomic scope" value="Bacteria"/>
</dbReference>
<evidence type="ECO:0000259" key="5">
    <source>
        <dbReference type="PROSITE" id="PS50893"/>
    </source>
</evidence>
<reference evidence="6 7" key="1">
    <citation type="journal article" date="2011" name="J. Bacteriol.">
        <title>Genome sequence of Haloplasma contractile, an unusual contractile bacterium from a deep-sea anoxic brine lake.</title>
        <authorList>
            <person name="Antunes A."/>
            <person name="Alam I."/>
            <person name="El Dorry H."/>
            <person name="Siam R."/>
            <person name="Robertson A."/>
            <person name="Bajic V.B."/>
            <person name="Stingl U."/>
        </authorList>
    </citation>
    <scope>NUCLEOTIDE SEQUENCE [LARGE SCALE GENOMIC DNA]</scope>
    <source>
        <strain evidence="6 7">SSD-17B</strain>
    </source>
</reference>
<dbReference type="InterPro" id="IPR003439">
    <property type="entry name" value="ABC_transporter-like_ATP-bd"/>
</dbReference>
<protein>
    <submittedName>
        <fullName evidence="6">ABC transporter ATP-binding protein-putative sodium extrusion ABC transporter</fullName>
    </submittedName>
</protein>
<comment type="similarity">
    <text evidence="1">Belongs to the ABC transporter superfamily.</text>
</comment>